<evidence type="ECO:0000256" key="3">
    <source>
        <dbReference type="ARBA" id="ARBA00013229"/>
    </source>
</evidence>
<feature type="domain" description="Pectinesterase catalytic" evidence="9">
    <location>
        <begin position="9"/>
        <end position="299"/>
    </location>
</feature>
<reference evidence="10" key="1">
    <citation type="journal article" date="2022" name="Front. Genet.">
        <title>Chromosome-Scale Assembly of the Dendrobium nobile Genome Provides Insights Into the Molecular Mechanism of the Biosynthesis of the Medicinal Active Ingredient of Dendrobium.</title>
        <authorList>
            <person name="Xu Q."/>
            <person name="Niu S.-C."/>
            <person name="Li K.-L."/>
            <person name="Zheng P.-J."/>
            <person name="Zhang X.-J."/>
            <person name="Jia Y."/>
            <person name="Liu Y."/>
            <person name="Niu Y.-X."/>
            <person name="Yu L.-H."/>
            <person name="Chen D.-F."/>
            <person name="Zhang G.-Q."/>
        </authorList>
    </citation>
    <scope>NUCLEOTIDE SEQUENCE</scope>
    <source>
        <tissue evidence="10">Leaf</tissue>
    </source>
</reference>
<dbReference type="PANTHER" id="PTHR31321:SF12">
    <property type="entry name" value="PECTINESTERASE 31"/>
    <property type="match status" value="1"/>
</dbReference>
<evidence type="ECO:0000256" key="5">
    <source>
        <dbReference type="ARBA" id="ARBA00023085"/>
    </source>
</evidence>
<proteinExistence type="inferred from homology"/>
<evidence type="ECO:0000256" key="6">
    <source>
        <dbReference type="ARBA" id="ARBA00047928"/>
    </source>
</evidence>
<dbReference type="InterPro" id="IPR012334">
    <property type="entry name" value="Pectin_lyas_fold"/>
</dbReference>
<dbReference type="InterPro" id="IPR033131">
    <property type="entry name" value="Pectinesterase_Asp_AS"/>
</dbReference>
<comment type="caution">
    <text evidence="10">The sequence shown here is derived from an EMBL/GenBank/DDBJ whole genome shotgun (WGS) entry which is preliminary data.</text>
</comment>
<dbReference type="EC" id="3.1.1.11" evidence="3 8"/>
<dbReference type="InterPro" id="IPR000070">
    <property type="entry name" value="Pectinesterase_cat"/>
</dbReference>
<dbReference type="Pfam" id="PF01095">
    <property type="entry name" value="Pectinesterase"/>
    <property type="match status" value="1"/>
</dbReference>
<evidence type="ECO:0000259" key="9">
    <source>
        <dbReference type="Pfam" id="PF01095"/>
    </source>
</evidence>
<accession>A0A8T3AGT7</accession>
<evidence type="ECO:0000256" key="4">
    <source>
        <dbReference type="ARBA" id="ARBA00022801"/>
    </source>
</evidence>
<dbReference type="InterPro" id="IPR011050">
    <property type="entry name" value="Pectin_lyase_fold/virulence"/>
</dbReference>
<evidence type="ECO:0000256" key="1">
    <source>
        <dbReference type="ARBA" id="ARBA00005184"/>
    </source>
</evidence>
<comment type="similarity">
    <text evidence="2">Belongs to the pectinesterase family.</text>
</comment>
<dbReference type="Gene3D" id="2.160.20.10">
    <property type="entry name" value="Single-stranded right-handed beta-helix, Pectin lyase-like"/>
    <property type="match status" value="1"/>
</dbReference>
<dbReference type="GO" id="GO:0030599">
    <property type="term" value="F:pectinesterase activity"/>
    <property type="evidence" value="ECO:0007669"/>
    <property type="project" value="UniProtKB-UniRule"/>
</dbReference>
<dbReference type="FunFam" id="2.160.20.10:FF:000030">
    <property type="entry name" value="Pectinesterase"/>
    <property type="match status" value="1"/>
</dbReference>
<feature type="active site" evidence="7">
    <location>
        <position position="167"/>
    </location>
</feature>
<evidence type="ECO:0000256" key="7">
    <source>
        <dbReference type="PROSITE-ProRule" id="PRU10040"/>
    </source>
</evidence>
<evidence type="ECO:0000256" key="2">
    <source>
        <dbReference type="ARBA" id="ARBA00008891"/>
    </source>
</evidence>
<keyword evidence="5 8" id="KW-0063">Aspartyl esterase</keyword>
<organism evidence="10 11">
    <name type="scientific">Dendrobium nobile</name>
    <name type="common">Orchid</name>
    <dbReference type="NCBI Taxonomy" id="94219"/>
    <lineage>
        <taxon>Eukaryota</taxon>
        <taxon>Viridiplantae</taxon>
        <taxon>Streptophyta</taxon>
        <taxon>Embryophyta</taxon>
        <taxon>Tracheophyta</taxon>
        <taxon>Spermatophyta</taxon>
        <taxon>Magnoliopsida</taxon>
        <taxon>Liliopsida</taxon>
        <taxon>Asparagales</taxon>
        <taxon>Orchidaceae</taxon>
        <taxon>Epidendroideae</taxon>
        <taxon>Malaxideae</taxon>
        <taxon>Dendrobiinae</taxon>
        <taxon>Dendrobium</taxon>
    </lineage>
</organism>
<dbReference type="SMR" id="A0A8T3AGT7"/>
<dbReference type="PROSITE" id="PS00503">
    <property type="entry name" value="PECTINESTERASE_2"/>
    <property type="match status" value="1"/>
</dbReference>
<evidence type="ECO:0000313" key="10">
    <source>
        <dbReference type="EMBL" id="KAI0495383.1"/>
    </source>
</evidence>
<sequence length="319" mass="35597">MSSIQVRLITVSLDGSGDYDKVQEAIDSVSLSNGTRTVIQVSPGFYKGPLYVPKTKNLITLTAYSPEKTIISWQNTATCINHHQASRVIGTGTFGCGTVIIEGEDFIAENITFENSAPQGSGQAVAVRVTADRCAFYNCRFLGWQDTVYLHYGKHYLRDCYIEGSVDFIFGNATALLENCHINCKSPGFITAQSRKSSQESTGFVLLRCVITGNGGASYAYLGRPWGPFGRVVFAYTWMDACIRPVGWHNWDKPENERSSCFYEYRCSGPGSHLSNRVTWSRELLDEEAEQFLMHSFIDPDPERPWLAQRMAARIPFSA</sequence>
<dbReference type="OrthoDB" id="2019149at2759"/>
<gene>
    <name evidence="10" type="ORF">KFK09_025533</name>
</gene>
<dbReference type="EMBL" id="JAGYWB010000017">
    <property type="protein sequence ID" value="KAI0495383.1"/>
    <property type="molecule type" value="Genomic_DNA"/>
</dbReference>
<keyword evidence="11" id="KW-1185">Reference proteome</keyword>
<name>A0A8T3AGT7_DENNO</name>
<dbReference type="GO" id="GO:0045490">
    <property type="term" value="P:pectin catabolic process"/>
    <property type="evidence" value="ECO:0007669"/>
    <property type="project" value="UniProtKB-UniRule"/>
</dbReference>
<evidence type="ECO:0000256" key="8">
    <source>
        <dbReference type="RuleBase" id="RU000589"/>
    </source>
</evidence>
<protein>
    <recommendedName>
        <fullName evidence="3 8">Pectinesterase</fullName>
        <ecNumber evidence="3 8">3.1.1.11</ecNumber>
    </recommendedName>
</protein>
<comment type="pathway">
    <text evidence="1 8">Glycan metabolism; pectin degradation; 2-dehydro-3-deoxy-D-gluconate from pectin: step 1/5.</text>
</comment>
<evidence type="ECO:0000313" key="11">
    <source>
        <dbReference type="Proteomes" id="UP000829196"/>
    </source>
</evidence>
<dbReference type="GO" id="GO:0042545">
    <property type="term" value="P:cell wall modification"/>
    <property type="evidence" value="ECO:0007669"/>
    <property type="project" value="UniProtKB-UniRule"/>
</dbReference>
<dbReference type="SUPFAM" id="SSF51126">
    <property type="entry name" value="Pectin lyase-like"/>
    <property type="match status" value="1"/>
</dbReference>
<dbReference type="Proteomes" id="UP000829196">
    <property type="component" value="Unassembled WGS sequence"/>
</dbReference>
<keyword evidence="4 8" id="KW-0378">Hydrolase</keyword>
<dbReference type="AlphaFoldDB" id="A0A8T3AGT7"/>
<comment type="catalytic activity">
    <reaction evidence="6 8">
        <text>[(1-&gt;4)-alpha-D-galacturonosyl methyl ester](n) + n H2O = [(1-&gt;4)-alpha-D-galacturonosyl](n) + n methanol + n H(+)</text>
        <dbReference type="Rhea" id="RHEA:22380"/>
        <dbReference type="Rhea" id="RHEA-COMP:14570"/>
        <dbReference type="Rhea" id="RHEA-COMP:14573"/>
        <dbReference type="ChEBI" id="CHEBI:15377"/>
        <dbReference type="ChEBI" id="CHEBI:15378"/>
        <dbReference type="ChEBI" id="CHEBI:17790"/>
        <dbReference type="ChEBI" id="CHEBI:140522"/>
        <dbReference type="ChEBI" id="CHEBI:140523"/>
        <dbReference type="EC" id="3.1.1.11"/>
    </reaction>
</comment>
<dbReference type="PANTHER" id="PTHR31321">
    <property type="entry name" value="ACYL-COA THIOESTER HYDROLASE YBHC-RELATED"/>
    <property type="match status" value="1"/>
</dbReference>